<keyword evidence="2" id="KW-1185">Reference proteome</keyword>
<dbReference type="SUPFAM" id="SSF48371">
    <property type="entry name" value="ARM repeat"/>
    <property type="match status" value="1"/>
</dbReference>
<dbReference type="InterPro" id="IPR011989">
    <property type="entry name" value="ARM-like"/>
</dbReference>
<name>A0ABZ2MJV2_9MICO</name>
<reference evidence="1 2" key="1">
    <citation type="submission" date="2024-02" db="EMBL/GenBank/DDBJ databases">
        <title>Janibacter sp. nov., isolated from gut of marine sandworm.</title>
        <authorList>
            <person name="Kim B."/>
            <person name="Jun M.O."/>
            <person name="Shin N.-R."/>
        </authorList>
    </citation>
    <scope>NUCLEOTIDE SEQUENCE [LARGE SCALE GENOMIC DNA]</scope>
    <source>
        <strain evidence="1 2">A1S7</strain>
    </source>
</reference>
<organism evidence="1 2">
    <name type="scientific">Janibacter alittae</name>
    <dbReference type="NCBI Taxonomy" id="3115209"/>
    <lineage>
        <taxon>Bacteria</taxon>
        <taxon>Bacillati</taxon>
        <taxon>Actinomycetota</taxon>
        <taxon>Actinomycetes</taxon>
        <taxon>Micrococcales</taxon>
        <taxon>Intrasporangiaceae</taxon>
        <taxon>Janibacter</taxon>
    </lineage>
</organism>
<dbReference type="EMBL" id="CP144913">
    <property type="protein sequence ID" value="WXB77277.1"/>
    <property type="molecule type" value="Genomic_DNA"/>
</dbReference>
<gene>
    <name evidence="1" type="ORF">V1351_04220</name>
</gene>
<evidence type="ECO:0000313" key="1">
    <source>
        <dbReference type="EMBL" id="WXB77277.1"/>
    </source>
</evidence>
<dbReference type="InterPro" id="IPR016024">
    <property type="entry name" value="ARM-type_fold"/>
</dbReference>
<dbReference type="Proteomes" id="UP001382727">
    <property type="component" value="Chromosome"/>
</dbReference>
<proteinExistence type="predicted"/>
<evidence type="ECO:0000313" key="2">
    <source>
        <dbReference type="Proteomes" id="UP001382727"/>
    </source>
</evidence>
<sequence length="348" mass="35957">MLATFVVLTVTITTARVARHRRTRSRDRDLVPVRGDVLAVVSGDDDGQASERLGGLRGQSAEIVDTLLIGYLSKVRGAPATDVVEILTAHGVVRRAEAGLTSWSGTRRAQSAWMLGVMRIPDSAQQIVPLLRDRDRGVSVTAARALGLLADEMAATPLLLALRPGHRGRGELPVWIVTEALVALGPAAADAIGDALDSDDASTRTAAATAIGSAQYLSQKARVRALAERESDPVALAAVARCLGDLGDTGDVATLAALTHTARPLAVRVAAVLALGEIGGPGAVGVLAALLDDPEERLADLAADALTRMGPRAVAELRASAETESPGAAAARYGLALRALRRPMVGGA</sequence>
<dbReference type="PANTHER" id="PTHR12697">
    <property type="entry name" value="PBS LYASE HEAT-LIKE PROTEIN"/>
    <property type="match status" value="1"/>
</dbReference>
<accession>A0ABZ2MJV2</accession>
<dbReference type="SMART" id="SM00567">
    <property type="entry name" value="EZ_HEAT"/>
    <property type="match status" value="3"/>
</dbReference>
<dbReference type="InterPro" id="IPR004155">
    <property type="entry name" value="PBS_lyase_HEAT"/>
</dbReference>
<dbReference type="RefSeq" id="WP_338751013.1">
    <property type="nucleotide sequence ID" value="NZ_CP144913.1"/>
</dbReference>
<dbReference type="Gene3D" id="1.25.10.10">
    <property type="entry name" value="Leucine-rich Repeat Variant"/>
    <property type="match status" value="2"/>
</dbReference>
<protein>
    <submittedName>
        <fullName evidence="1">HEAT repeat domain-containing protein</fullName>
    </submittedName>
</protein>
<dbReference type="PANTHER" id="PTHR12697:SF5">
    <property type="entry name" value="DEOXYHYPUSINE HYDROXYLASE"/>
    <property type="match status" value="1"/>
</dbReference>
<dbReference type="Pfam" id="PF03130">
    <property type="entry name" value="HEAT_PBS"/>
    <property type="match status" value="1"/>
</dbReference>